<dbReference type="CDD" id="cd02846">
    <property type="entry name" value="PAZ_argonaute_like"/>
    <property type="match status" value="1"/>
</dbReference>
<keyword evidence="4" id="KW-1185">Reference proteome</keyword>
<dbReference type="Pfam" id="PF16486">
    <property type="entry name" value="ArgoN"/>
    <property type="match status" value="1"/>
</dbReference>
<name>A0A4S8LQE0_DENBC</name>
<dbReference type="InterPro" id="IPR032473">
    <property type="entry name" value="Argonaute_Mid_dom"/>
</dbReference>
<dbReference type="PROSITE" id="PS50822">
    <property type="entry name" value="PIWI"/>
    <property type="match status" value="1"/>
</dbReference>
<dbReference type="SUPFAM" id="SSF53098">
    <property type="entry name" value="Ribonuclease H-like"/>
    <property type="match status" value="1"/>
</dbReference>
<dbReference type="Proteomes" id="UP000297245">
    <property type="component" value="Unassembled WGS sequence"/>
</dbReference>
<evidence type="ECO:0000256" key="1">
    <source>
        <dbReference type="SAM" id="MobiDB-lite"/>
    </source>
</evidence>
<dbReference type="InterPro" id="IPR012337">
    <property type="entry name" value="RNaseH-like_sf"/>
</dbReference>
<dbReference type="InterPro" id="IPR032474">
    <property type="entry name" value="Argonaute_N"/>
</dbReference>
<dbReference type="Gene3D" id="3.30.420.10">
    <property type="entry name" value="Ribonuclease H-like superfamily/Ribonuclease H"/>
    <property type="match status" value="1"/>
</dbReference>
<reference evidence="3 4" key="1">
    <citation type="journal article" date="2019" name="Nat. Ecol. Evol.">
        <title>Megaphylogeny resolves global patterns of mushroom evolution.</title>
        <authorList>
            <person name="Varga T."/>
            <person name="Krizsan K."/>
            <person name="Foldi C."/>
            <person name="Dima B."/>
            <person name="Sanchez-Garcia M."/>
            <person name="Sanchez-Ramirez S."/>
            <person name="Szollosi G.J."/>
            <person name="Szarkandi J.G."/>
            <person name="Papp V."/>
            <person name="Albert L."/>
            <person name="Andreopoulos W."/>
            <person name="Angelini C."/>
            <person name="Antonin V."/>
            <person name="Barry K.W."/>
            <person name="Bougher N.L."/>
            <person name="Buchanan P."/>
            <person name="Buyck B."/>
            <person name="Bense V."/>
            <person name="Catcheside P."/>
            <person name="Chovatia M."/>
            <person name="Cooper J."/>
            <person name="Damon W."/>
            <person name="Desjardin D."/>
            <person name="Finy P."/>
            <person name="Geml J."/>
            <person name="Haridas S."/>
            <person name="Hughes K."/>
            <person name="Justo A."/>
            <person name="Karasinski D."/>
            <person name="Kautmanova I."/>
            <person name="Kiss B."/>
            <person name="Kocsube S."/>
            <person name="Kotiranta H."/>
            <person name="LaButti K.M."/>
            <person name="Lechner B.E."/>
            <person name="Liimatainen K."/>
            <person name="Lipzen A."/>
            <person name="Lukacs Z."/>
            <person name="Mihaltcheva S."/>
            <person name="Morgado L.N."/>
            <person name="Niskanen T."/>
            <person name="Noordeloos M.E."/>
            <person name="Ohm R.A."/>
            <person name="Ortiz-Santana B."/>
            <person name="Ovrebo C."/>
            <person name="Racz N."/>
            <person name="Riley R."/>
            <person name="Savchenko A."/>
            <person name="Shiryaev A."/>
            <person name="Soop K."/>
            <person name="Spirin V."/>
            <person name="Szebenyi C."/>
            <person name="Tomsovsky M."/>
            <person name="Tulloss R.E."/>
            <person name="Uehling J."/>
            <person name="Grigoriev I.V."/>
            <person name="Vagvolgyi C."/>
            <person name="Papp T."/>
            <person name="Martin F.M."/>
            <person name="Miettinen O."/>
            <person name="Hibbett D.S."/>
            <person name="Nagy L.G."/>
        </authorList>
    </citation>
    <scope>NUCLEOTIDE SEQUENCE [LARGE SCALE GENOMIC DNA]</scope>
    <source>
        <strain evidence="3 4">CBS 962.96</strain>
    </source>
</reference>
<dbReference type="Pfam" id="PF02171">
    <property type="entry name" value="Piwi"/>
    <property type="match status" value="1"/>
</dbReference>
<dbReference type="Pfam" id="PF16487">
    <property type="entry name" value="ArgoMid"/>
    <property type="match status" value="1"/>
</dbReference>
<evidence type="ECO:0000313" key="3">
    <source>
        <dbReference type="EMBL" id="THU91564.1"/>
    </source>
</evidence>
<evidence type="ECO:0000259" key="2">
    <source>
        <dbReference type="PROSITE" id="PS50822"/>
    </source>
</evidence>
<evidence type="ECO:0000313" key="4">
    <source>
        <dbReference type="Proteomes" id="UP000297245"/>
    </source>
</evidence>
<dbReference type="InterPro" id="IPR036397">
    <property type="entry name" value="RNaseH_sf"/>
</dbReference>
<gene>
    <name evidence="3" type="ORF">K435DRAFT_863293</name>
</gene>
<dbReference type="SMART" id="SM00950">
    <property type="entry name" value="Piwi"/>
    <property type="match status" value="1"/>
</dbReference>
<dbReference type="InterPro" id="IPR036085">
    <property type="entry name" value="PAZ_dom_sf"/>
</dbReference>
<accession>A0A4S8LQE0</accession>
<dbReference type="GO" id="GO:0003723">
    <property type="term" value="F:RNA binding"/>
    <property type="evidence" value="ECO:0007669"/>
    <property type="project" value="InterPro"/>
</dbReference>
<dbReference type="Gene3D" id="3.40.50.2300">
    <property type="match status" value="1"/>
</dbReference>
<dbReference type="Pfam" id="PF02170">
    <property type="entry name" value="PAZ"/>
    <property type="match status" value="1"/>
</dbReference>
<dbReference type="InterPro" id="IPR003100">
    <property type="entry name" value="PAZ_dom"/>
</dbReference>
<dbReference type="InterPro" id="IPR003165">
    <property type="entry name" value="Piwi"/>
</dbReference>
<dbReference type="PANTHER" id="PTHR22891">
    <property type="entry name" value="EUKARYOTIC TRANSLATION INITIATION FACTOR 2C"/>
    <property type="match status" value="1"/>
</dbReference>
<dbReference type="InterPro" id="IPR014811">
    <property type="entry name" value="ArgoL1"/>
</dbReference>
<feature type="compositionally biased region" description="Gly residues" evidence="1">
    <location>
        <begin position="1"/>
        <end position="11"/>
    </location>
</feature>
<feature type="domain" description="Piwi" evidence="2">
    <location>
        <begin position="546"/>
        <end position="854"/>
    </location>
</feature>
<dbReference type="EMBL" id="ML179303">
    <property type="protein sequence ID" value="THU91564.1"/>
    <property type="molecule type" value="Genomic_DNA"/>
</dbReference>
<dbReference type="Gene3D" id="2.170.260.10">
    <property type="entry name" value="paz domain"/>
    <property type="match status" value="1"/>
</dbReference>
<feature type="region of interest" description="Disordered" evidence="1">
    <location>
        <begin position="1"/>
        <end position="48"/>
    </location>
</feature>
<dbReference type="Pfam" id="PF08699">
    <property type="entry name" value="ArgoL1"/>
    <property type="match status" value="1"/>
</dbReference>
<protein>
    <submittedName>
        <fullName evidence="3">Argonaute-like protein</fullName>
    </submittedName>
</protein>
<dbReference type="OrthoDB" id="10252740at2759"/>
<dbReference type="AlphaFoldDB" id="A0A4S8LQE0"/>
<sequence>MQPRSTGGGSPRGARARGSGGAPRDGAALVSRGPPVGQGILQSGPTSLPATRVRLARVKRPGFGTTDARTRMIVNALKMTTQDAFMIYHYNATPNKTYPPQLNVQLIKTLQHDTAPQVFNPAGAYDGKKNLFMPRRLNLGASDSRVFEVILPANGHPEGRPPLSYKVKISFAAEINTTVLRRFVQGTRSQDEQVLTALKALNVIIRADSIINHPFNVRSFFPINRNRASVGYRFDLVRGYFQSVRPAIGKLLDTVDTSTGLSLFEVAFDFFNVPPDKRNPLMFSSQGGFDWRKQLSLQRFLTNVRVSIVPSNRIVTIARLSEEGADQFRFPLRGGGKRTVAQHFHQQNRPLQYPSVFCVMNSKGSAIPFEKCTVLPGQLARKQVPPEFTGAAVEYPRKRADDNTRSLAYGKSEYVSKFGSNINSGSFPRVETRTIKPPPLKYGRGDEKAAILPKFGSLNMMDKKLVTPIRIERWVVVVFESPRKVTEAKVREMIKDYIKACNTFGVTVAKHDPIVNYANGQGNINDQLRAAGKACVDKNRAGGPDLIFVILPEHGNDIYRAVKHFGDCVMGVATQCLKSNKCLRANMQYWTNVCLKTNSKLGGVNVVPDGADAPFLVDTHNPTIIMGADVMQPSPGFNSPSFTAVVGNVDAEVSKYNATSNVQEGQVEIITNLGSMAKSILLNYKSHREQVEKVGSNQSAPKRLIFFRDGVSEGQFAQVCDQELEILKNVCADLKIKVGITFILVSKRQHHRSEPSQDQGDRSGNMLAGTGVDQRIAHPVEFDLCLQSHAGLIGNSRPSHYSVLHDDNNFSVDALQSLCSTLCHAYAPSTRSISIPAPVYYADMVCARAKNHFDPLGNLNMSGTATQVSNSAGGTPDIQSYKAAYKQVTGNMSKRMYFVVR</sequence>
<proteinExistence type="predicted"/>
<organism evidence="3 4">
    <name type="scientific">Dendrothele bispora (strain CBS 962.96)</name>
    <dbReference type="NCBI Taxonomy" id="1314807"/>
    <lineage>
        <taxon>Eukaryota</taxon>
        <taxon>Fungi</taxon>
        <taxon>Dikarya</taxon>
        <taxon>Basidiomycota</taxon>
        <taxon>Agaricomycotina</taxon>
        <taxon>Agaricomycetes</taxon>
        <taxon>Agaricomycetidae</taxon>
        <taxon>Agaricales</taxon>
        <taxon>Agaricales incertae sedis</taxon>
        <taxon>Dendrothele</taxon>
    </lineage>
</organism>
<dbReference type="SUPFAM" id="SSF101690">
    <property type="entry name" value="PAZ domain"/>
    <property type="match status" value="1"/>
</dbReference>